<evidence type="ECO:0000256" key="2">
    <source>
        <dbReference type="ARBA" id="ARBA00006503"/>
    </source>
</evidence>
<evidence type="ECO:0000259" key="10">
    <source>
        <dbReference type="PROSITE" id="PS50071"/>
    </source>
</evidence>
<reference evidence="12" key="3">
    <citation type="submission" date="2023-05" db="EMBL/GenBank/DDBJ databases">
        <authorList>
            <person name="Smith C.H."/>
        </authorList>
    </citation>
    <scope>NUCLEOTIDE SEQUENCE</scope>
    <source>
        <strain evidence="12">CHS0354</strain>
        <tissue evidence="12">Mantle</tissue>
    </source>
</reference>
<name>A0AAE0W3U8_9BIVA</name>
<dbReference type="InterPro" id="IPR051895">
    <property type="entry name" value="OTP_Homeobox"/>
</dbReference>
<dbReference type="PROSITE" id="PS50803">
    <property type="entry name" value="OAR"/>
    <property type="match status" value="1"/>
</dbReference>
<reference evidence="12" key="2">
    <citation type="journal article" date="2021" name="Genome Biol. Evol.">
        <title>Developing a high-quality reference genome for a parasitic bivalve with doubly uniparental inheritance (Bivalvia: Unionida).</title>
        <authorList>
            <person name="Smith C.H."/>
        </authorList>
    </citation>
    <scope>NUCLEOTIDE SEQUENCE</scope>
    <source>
        <strain evidence="12">CHS0354</strain>
        <tissue evidence="12">Mantle</tissue>
    </source>
</reference>
<dbReference type="Pfam" id="PF00046">
    <property type="entry name" value="Homeodomain"/>
    <property type="match status" value="1"/>
</dbReference>
<dbReference type="PANTHER" id="PTHR46770:SF1">
    <property type="entry name" value="HOMEOBOX PROTEIN ORTHOPEDIA"/>
    <property type="match status" value="1"/>
</dbReference>
<dbReference type="EMBL" id="JAEAOA010000789">
    <property type="protein sequence ID" value="KAK3600466.1"/>
    <property type="molecule type" value="Genomic_DNA"/>
</dbReference>
<feature type="compositionally biased region" description="Low complexity" evidence="9">
    <location>
        <begin position="1"/>
        <end position="12"/>
    </location>
</feature>
<dbReference type="InterPro" id="IPR009057">
    <property type="entry name" value="Homeodomain-like_sf"/>
</dbReference>
<accession>A0AAE0W3U8</accession>
<evidence type="ECO:0000256" key="7">
    <source>
        <dbReference type="PROSITE-ProRule" id="PRU00108"/>
    </source>
</evidence>
<sequence length="284" mass="30748">MDSLPSSSPLDLAESLVSSPGAVSSVMKNEGPPHTAKIKQETSALLSLGSKDMELDPGDGDKPTSKQKRHRTRFTPAQLNELERSFAKTHYPDIFMREELALRIGLTESRVQVWFQNRRAKWKKRKKTTNVFRTPGALLPSTGLSPFGTMNDPLCGFHPSDNRWSTMPQMNGNHFALSAALPRHCITQSFSPQVTVGGLVDAATVSMGSTNPMSNGTSSLYSTTYGMSPNNCASPLPGSSPSTSLPSAQMACGMQDIGDSWRGSSIATLRRKALEHSVCLSGFR</sequence>
<evidence type="ECO:0000313" key="12">
    <source>
        <dbReference type="EMBL" id="KAK3600466.1"/>
    </source>
</evidence>
<dbReference type="SMART" id="SM00389">
    <property type="entry name" value="HOX"/>
    <property type="match status" value="1"/>
</dbReference>
<dbReference type="PROSITE" id="PS50071">
    <property type="entry name" value="HOMEOBOX_2"/>
    <property type="match status" value="1"/>
</dbReference>
<feature type="DNA-binding region" description="Homeobox" evidence="7">
    <location>
        <begin position="67"/>
        <end position="126"/>
    </location>
</feature>
<keyword evidence="3 7" id="KW-0238">DNA-binding</keyword>
<evidence type="ECO:0000256" key="6">
    <source>
        <dbReference type="ARBA" id="ARBA00067166"/>
    </source>
</evidence>
<evidence type="ECO:0000256" key="5">
    <source>
        <dbReference type="ARBA" id="ARBA00023242"/>
    </source>
</evidence>
<protein>
    <recommendedName>
        <fullName evidence="6">Homeobox protein orthopedia</fullName>
    </recommendedName>
</protein>
<comment type="caution">
    <text evidence="12">The sequence shown here is derived from an EMBL/GenBank/DDBJ whole genome shotgun (WGS) entry which is preliminary data.</text>
</comment>
<dbReference type="PANTHER" id="PTHR46770">
    <property type="entry name" value="HOMEOBOX PROTEIN ORTHOPEDIA"/>
    <property type="match status" value="1"/>
</dbReference>
<feature type="domain" description="OAR" evidence="11">
    <location>
        <begin position="264"/>
        <end position="277"/>
    </location>
</feature>
<dbReference type="InterPro" id="IPR001356">
    <property type="entry name" value="HD"/>
</dbReference>
<dbReference type="GO" id="GO:0005634">
    <property type="term" value="C:nucleus"/>
    <property type="evidence" value="ECO:0007669"/>
    <property type="project" value="UniProtKB-SubCell"/>
</dbReference>
<evidence type="ECO:0000313" key="13">
    <source>
        <dbReference type="Proteomes" id="UP001195483"/>
    </source>
</evidence>
<dbReference type="GO" id="GO:0003677">
    <property type="term" value="F:DNA binding"/>
    <property type="evidence" value="ECO:0007669"/>
    <property type="project" value="UniProtKB-UniRule"/>
</dbReference>
<dbReference type="SUPFAM" id="SSF46689">
    <property type="entry name" value="Homeodomain-like"/>
    <property type="match status" value="1"/>
</dbReference>
<reference evidence="12" key="1">
    <citation type="journal article" date="2021" name="Genome Biol. Evol.">
        <title>A High-Quality Reference Genome for a Parasitic Bivalve with Doubly Uniparental Inheritance (Bivalvia: Unionida).</title>
        <authorList>
            <person name="Smith C.H."/>
        </authorList>
    </citation>
    <scope>NUCLEOTIDE SEQUENCE</scope>
    <source>
        <strain evidence="12">CHS0354</strain>
    </source>
</reference>
<dbReference type="PRINTS" id="PR00031">
    <property type="entry name" value="HTHREPRESSR"/>
</dbReference>
<organism evidence="12 13">
    <name type="scientific">Potamilus streckersoni</name>
    <dbReference type="NCBI Taxonomy" id="2493646"/>
    <lineage>
        <taxon>Eukaryota</taxon>
        <taxon>Metazoa</taxon>
        <taxon>Spiralia</taxon>
        <taxon>Lophotrochozoa</taxon>
        <taxon>Mollusca</taxon>
        <taxon>Bivalvia</taxon>
        <taxon>Autobranchia</taxon>
        <taxon>Heteroconchia</taxon>
        <taxon>Palaeoheterodonta</taxon>
        <taxon>Unionida</taxon>
        <taxon>Unionoidea</taxon>
        <taxon>Unionidae</taxon>
        <taxon>Ambleminae</taxon>
        <taxon>Lampsilini</taxon>
        <taxon>Potamilus</taxon>
    </lineage>
</organism>
<dbReference type="Gene3D" id="1.10.10.60">
    <property type="entry name" value="Homeodomain-like"/>
    <property type="match status" value="1"/>
</dbReference>
<dbReference type="GO" id="GO:0000981">
    <property type="term" value="F:DNA-binding transcription factor activity, RNA polymerase II-specific"/>
    <property type="evidence" value="ECO:0007669"/>
    <property type="project" value="InterPro"/>
</dbReference>
<dbReference type="InterPro" id="IPR003654">
    <property type="entry name" value="OAR_dom"/>
</dbReference>
<evidence type="ECO:0000256" key="3">
    <source>
        <dbReference type="ARBA" id="ARBA00023125"/>
    </source>
</evidence>
<comment type="similarity">
    <text evidence="2">Belongs to the paired homeobox family. Bicoid subfamily.</text>
</comment>
<dbReference type="CDD" id="cd00086">
    <property type="entry name" value="homeodomain"/>
    <property type="match status" value="1"/>
</dbReference>
<keyword evidence="13" id="KW-1185">Reference proteome</keyword>
<dbReference type="InterPro" id="IPR017970">
    <property type="entry name" value="Homeobox_CS"/>
</dbReference>
<feature type="region of interest" description="Disordered" evidence="9">
    <location>
        <begin position="1"/>
        <end position="72"/>
    </location>
</feature>
<dbReference type="InterPro" id="IPR000047">
    <property type="entry name" value="HTH_motif"/>
</dbReference>
<evidence type="ECO:0000259" key="11">
    <source>
        <dbReference type="PROSITE" id="PS50803"/>
    </source>
</evidence>
<dbReference type="FunFam" id="1.10.10.60:FF:000719">
    <property type="entry name" value="Homeobox protein orthopedia-like Protein"/>
    <property type="match status" value="1"/>
</dbReference>
<evidence type="ECO:0000256" key="9">
    <source>
        <dbReference type="SAM" id="MobiDB-lite"/>
    </source>
</evidence>
<keyword evidence="4 7" id="KW-0371">Homeobox</keyword>
<dbReference type="PROSITE" id="PS00027">
    <property type="entry name" value="HOMEOBOX_1"/>
    <property type="match status" value="1"/>
</dbReference>
<dbReference type="Pfam" id="PF03826">
    <property type="entry name" value="OAR"/>
    <property type="match status" value="1"/>
</dbReference>
<comment type="subcellular location">
    <subcellularLocation>
        <location evidence="1 7 8">Nucleus</location>
    </subcellularLocation>
</comment>
<evidence type="ECO:0000256" key="4">
    <source>
        <dbReference type="ARBA" id="ARBA00023155"/>
    </source>
</evidence>
<feature type="compositionally biased region" description="Basic and acidic residues" evidence="9">
    <location>
        <begin position="51"/>
        <end position="64"/>
    </location>
</feature>
<gene>
    <name evidence="12" type="ORF">CHS0354_013021</name>
</gene>
<feature type="domain" description="Homeobox" evidence="10">
    <location>
        <begin position="65"/>
        <end position="125"/>
    </location>
</feature>
<keyword evidence="5 7" id="KW-0539">Nucleus</keyword>
<dbReference type="GO" id="GO:0030182">
    <property type="term" value="P:neuron differentiation"/>
    <property type="evidence" value="ECO:0007669"/>
    <property type="project" value="TreeGrafter"/>
</dbReference>
<evidence type="ECO:0000256" key="1">
    <source>
        <dbReference type="ARBA" id="ARBA00004123"/>
    </source>
</evidence>
<proteinExistence type="inferred from homology"/>
<dbReference type="AlphaFoldDB" id="A0AAE0W3U8"/>
<evidence type="ECO:0000256" key="8">
    <source>
        <dbReference type="RuleBase" id="RU000682"/>
    </source>
</evidence>
<dbReference type="Proteomes" id="UP001195483">
    <property type="component" value="Unassembled WGS sequence"/>
</dbReference>